<gene>
    <name evidence="2" type="primary">P0048G02.14</name>
</gene>
<feature type="region of interest" description="Disordered" evidence="1">
    <location>
        <begin position="325"/>
        <end position="453"/>
    </location>
</feature>
<evidence type="ECO:0000313" key="2">
    <source>
        <dbReference type="EMBL" id="BAD09786.1"/>
    </source>
</evidence>
<proteinExistence type="predicted"/>
<accession>Q6ZAF9</accession>
<evidence type="ECO:0000256" key="1">
    <source>
        <dbReference type="SAM" id="MobiDB-lite"/>
    </source>
</evidence>
<feature type="region of interest" description="Disordered" evidence="1">
    <location>
        <begin position="1"/>
        <end position="66"/>
    </location>
</feature>
<reference evidence="3" key="1">
    <citation type="journal article" date="2005" name="Nature">
        <title>The map-based sequence of the rice genome.</title>
        <authorList>
            <consortium name="International rice genome sequencing project (IRGSP)"/>
            <person name="Matsumoto T."/>
            <person name="Wu J."/>
            <person name="Kanamori H."/>
            <person name="Katayose Y."/>
            <person name="Fujisawa M."/>
            <person name="Namiki N."/>
            <person name="Mizuno H."/>
            <person name="Yamamoto K."/>
            <person name="Antonio B.A."/>
            <person name="Baba T."/>
            <person name="Sakata K."/>
            <person name="Nagamura Y."/>
            <person name="Aoki H."/>
            <person name="Arikawa K."/>
            <person name="Arita K."/>
            <person name="Bito T."/>
            <person name="Chiden Y."/>
            <person name="Fujitsuka N."/>
            <person name="Fukunaka R."/>
            <person name="Hamada M."/>
            <person name="Harada C."/>
            <person name="Hayashi A."/>
            <person name="Hijishita S."/>
            <person name="Honda M."/>
            <person name="Hosokawa S."/>
            <person name="Ichikawa Y."/>
            <person name="Idonuma A."/>
            <person name="Iijima M."/>
            <person name="Ikeda M."/>
            <person name="Ikeno M."/>
            <person name="Ito K."/>
            <person name="Ito S."/>
            <person name="Ito T."/>
            <person name="Ito Y."/>
            <person name="Ito Y."/>
            <person name="Iwabuchi A."/>
            <person name="Kamiya K."/>
            <person name="Karasawa W."/>
            <person name="Kurita K."/>
            <person name="Katagiri S."/>
            <person name="Kikuta A."/>
            <person name="Kobayashi H."/>
            <person name="Kobayashi N."/>
            <person name="Machita K."/>
            <person name="Maehara T."/>
            <person name="Masukawa M."/>
            <person name="Mizubayashi T."/>
            <person name="Mukai Y."/>
            <person name="Nagasaki H."/>
            <person name="Nagata Y."/>
            <person name="Naito S."/>
            <person name="Nakashima M."/>
            <person name="Nakama Y."/>
            <person name="Nakamichi Y."/>
            <person name="Nakamura M."/>
            <person name="Meguro A."/>
            <person name="Negishi M."/>
            <person name="Ohta I."/>
            <person name="Ohta T."/>
            <person name="Okamoto M."/>
            <person name="Ono N."/>
            <person name="Saji S."/>
            <person name="Sakaguchi M."/>
            <person name="Sakai K."/>
            <person name="Shibata M."/>
            <person name="Shimokawa T."/>
            <person name="Song J."/>
            <person name="Takazaki Y."/>
            <person name="Terasawa K."/>
            <person name="Tsugane M."/>
            <person name="Tsuji K."/>
            <person name="Ueda S."/>
            <person name="Waki K."/>
            <person name="Yamagata H."/>
            <person name="Yamamoto M."/>
            <person name="Yamamoto S."/>
            <person name="Yamane H."/>
            <person name="Yoshiki S."/>
            <person name="Yoshihara R."/>
            <person name="Yukawa K."/>
            <person name="Zhong H."/>
            <person name="Yano M."/>
            <person name="Yuan Q."/>
            <person name="Ouyang S."/>
            <person name="Liu J."/>
            <person name="Jones K.M."/>
            <person name="Gansberger K."/>
            <person name="Moffat K."/>
            <person name="Hill J."/>
            <person name="Bera J."/>
            <person name="Fadrosh D."/>
            <person name="Jin S."/>
            <person name="Johri S."/>
            <person name="Kim M."/>
            <person name="Overton L."/>
            <person name="Reardon M."/>
            <person name="Tsitrin T."/>
            <person name="Vuong H."/>
            <person name="Weaver B."/>
            <person name="Ciecko A."/>
            <person name="Tallon L."/>
            <person name="Jackson J."/>
            <person name="Pai G."/>
            <person name="Aken S.V."/>
            <person name="Utterback T."/>
            <person name="Reidmuller S."/>
            <person name="Feldblyum T."/>
            <person name="Hsiao J."/>
            <person name="Zismann V."/>
            <person name="Iobst S."/>
            <person name="de Vazeille A.R."/>
            <person name="Buell C.R."/>
            <person name="Ying K."/>
            <person name="Li Y."/>
            <person name="Lu T."/>
            <person name="Huang Y."/>
            <person name="Zhao Q."/>
            <person name="Feng Q."/>
            <person name="Zhang L."/>
            <person name="Zhu J."/>
            <person name="Weng Q."/>
            <person name="Mu J."/>
            <person name="Lu Y."/>
            <person name="Fan D."/>
            <person name="Liu Y."/>
            <person name="Guan J."/>
            <person name="Zhang Y."/>
            <person name="Yu S."/>
            <person name="Liu X."/>
            <person name="Zhang Y."/>
            <person name="Hong G."/>
            <person name="Han B."/>
            <person name="Choisne N."/>
            <person name="Demange N."/>
            <person name="Orjeda G."/>
            <person name="Samain S."/>
            <person name="Cattolico L."/>
            <person name="Pelletier E."/>
            <person name="Couloux A."/>
            <person name="Segurens B."/>
            <person name="Wincker P."/>
            <person name="D'Hont A."/>
            <person name="Scarpelli C."/>
            <person name="Weissenbach J."/>
            <person name="Salanoubat M."/>
            <person name="Quetier F."/>
            <person name="Yu Y."/>
            <person name="Kim H.R."/>
            <person name="Rambo T."/>
            <person name="Currie J."/>
            <person name="Collura K."/>
            <person name="Luo M."/>
            <person name="Yang T."/>
            <person name="Ammiraju J.S.S."/>
            <person name="Engler F."/>
            <person name="Soderlund C."/>
            <person name="Wing R.A."/>
            <person name="Palmer L.E."/>
            <person name="de la Bastide M."/>
            <person name="Spiegel L."/>
            <person name="Nascimento L."/>
            <person name="Zutavern T."/>
            <person name="O'Shaughnessy A."/>
            <person name="Dike S."/>
            <person name="Dedhia N."/>
            <person name="Preston R."/>
            <person name="Balija V."/>
            <person name="McCombie W.R."/>
            <person name="Chow T."/>
            <person name="Chen H."/>
            <person name="Chung M."/>
            <person name="Chen C."/>
            <person name="Shaw J."/>
            <person name="Wu H."/>
            <person name="Hsiao K."/>
            <person name="Chao Y."/>
            <person name="Chu M."/>
            <person name="Cheng C."/>
            <person name="Hour A."/>
            <person name="Lee P."/>
            <person name="Lin S."/>
            <person name="Lin Y."/>
            <person name="Liou J."/>
            <person name="Liu S."/>
            <person name="Hsing Y."/>
            <person name="Raghuvanshi S."/>
            <person name="Mohanty A."/>
            <person name="Bharti A.K."/>
            <person name="Gaur A."/>
            <person name="Gupta V."/>
            <person name="Kumar D."/>
            <person name="Ravi V."/>
            <person name="Vij S."/>
            <person name="Kapur A."/>
            <person name="Khurana P."/>
            <person name="Khurana P."/>
            <person name="Khurana J.P."/>
            <person name="Tyagi A.K."/>
            <person name="Gaikwad K."/>
            <person name="Singh A."/>
            <person name="Dalal V."/>
            <person name="Srivastava S."/>
            <person name="Dixit A."/>
            <person name="Pal A.K."/>
            <person name="Ghazi I.A."/>
            <person name="Yadav M."/>
            <person name="Pandit A."/>
            <person name="Bhargava A."/>
            <person name="Sureshbabu K."/>
            <person name="Batra K."/>
            <person name="Sharma T.R."/>
            <person name="Mohapatra T."/>
            <person name="Singh N.K."/>
            <person name="Messing J."/>
            <person name="Nelson A.B."/>
            <person name="Fuks G."/>
            <person name="Kavchok S."/>
            <person name="Keizer G."/>
            <person name="Linton E."/>
            <person name="Llaca V."/>
            <person name="Song R."/>
            <person name="Tanyolac B."/>
            <person name="Young S."/>
            <person name="Ho-Il K."/>
            <person name="Hahn J.H."/>
            <person name="Sangsakoo G."/>
            <person name="Vanavichit A."/>
            <person name="de Mattos Luiz.A.T."/>
            <person name="Zimmer P.D."/>
            <person name="Malone G."/>
            <person name="Dellagostin O."/>
            <person name="de Oliveira A.C."/>
            <person name="Bevan M."/>
            <person name="Bancroft I."/>
            <person name="Minx P."/>
            <person name="Cordum H."/>
            <person name="Wilson R."/>
            <person name="Cheng Z."/>
            <person name="Jin W."/>
            <person name="Jiang J."/>
            <person name="Leong S.A."/>
            <person name="Iwama H."/>
            <person name="Gojobori T."/>
            <person name="Itoh T."/>
            <person name="Niimura Y."/>
            <person name="Fujii Y."/>
            <person name="Habara T."/>
            <person name="Sakai H."/>
            <person name="Sato Y."/>
            <person name="Wilson G."/>
            <person name="Kumar K."/>
            <person name="McCouch S."/>
            <person name="Juretic N."/>
            <person name="Hoen D."/>
            <person name="Wright S."/>
            <person name="Bruskiewich R."/>
            <person name="Bureau T."/>
            <person name="Miyao A."/>
            <person name="Hirochika H."/>
            <person name="Nishikawa T."/>
            <person name="Kadowaki K."/>
            <person name="Sugiura M."/>
            <person name="Burr B."/>
            <person name="Sasaki T."/>
        </authorList>
    </citation>
    <scope>NUCLEOTIDE SEQUENCE [LARGE SCALE GENOMIC DNA]</scope>
    <source>
        <strain evidence="3">cv. Nipponbare</strain>
    </source>
</reference>
<reference evidence="3" key="2">
    <citation type="journal article" date="2008" name="Nucleic Acids Res.">
        <title>The rice annotation project database (RAP-DB): 2008 update.</title>
        <authorList>
            <consortium name="The rice annotation project (RAP)"/>
        </authorList>
    </citation>
    <scope>GENOME REANNOTATION</scope>
    <source>
        <strain evidence="3">cv. Nipponbare</strain>
    </source>
</reference>
<protein>
    <submittedName>
        <fullName evidence="2">Epstein-Barr virus EBNA-1-like protein</fullName>
    </submittedName>
</protein>
<dbReference type="AlphaFoldDB" id="Q6ZAF9"/>
<dbReference type="EMBL" id="AP004662">
    <property type="protein sequence ID" value="BAD09786.1"/>
    <property type="molecule type" value="Genomic_DNA"/>
</dbReference>
<feature type="compositionally biased region" description="Basic and acidic residues" evidence="1">
    <location>
        <begin position="230"/>
        <end position="253"/>
    </location>
</feature>
<organism evidence="2 3">
    <name type="scientific">Oryza sativa subsp. japonica</name>
    <name type="common">Rice</name>
    <dbReference type="NCBI Taxonomy" id="39947"/>
    <lineage>
        <taxon>Eukaryota</taxon>
        <taxon>Viridiplantae</taxon>
        <taxon>Streptophyta</taxon>
        <taxon>Embryophyta</taxon>
        <taxon>Tracheophyta</taxon>
        <taxon>Spermatophyta</taxon>
        <taxon>Magnoliopsida</taxon>
        <taxon>Liliopsida</taxon>
        <taxon>Poales</taxon>
        <taxon>Poaceae</taxon>
        <taxon>BOP clade</taxon>
        <taxon>Oryzoideae</taxon>
        <taxon>Oryzeae</taxon>
        <taxon>Oryzinae</taxon>
        <taxon>Oryza</taxon>
        <taxon>Oryza sativa</taxon>
    </lineage>
</organism>
<feature type="compositionally biased region" description="Basic residues" evidence="1">
    <location>
        <begin position="115"/>
        <end position="131"/>
    </location>
</feature>
<dbReference type="Proteomes" id="UP000000763">
    <property type="component" value="Chromosome 8"/>
</dbReference>
<feature type="compositionally biased region" description="Basic and acidic residues" evidence="1">
    <location>
        <begin position="398"/>
        <end position="441"/>
    </location>
</feature>
<evidence type="ECO:0000313" key="3">
    <source>
        <dbReference type="Proteomes" id="UP000000763"/>
    </source>
</evidence>
<sequence>MERSGRAKWAGWPKAAQTRARGREERESRWTGFTTRGPGWDPLVSGSAHRAEGARDARARAGKGRGACARSAVDAAGADVAPTWRPRGLAGGRRRPGREWTAGGGGERRSEPRRYGQKRAHRAVARDKGRRANGSDSPEVARRRRIAAATTGGGRRGKRRRGHERSIPGGESIYAASGLDASIGLGGTTPSEAGDERVLRSSGGDGGEHTAIDGNVRTGSSGTHATAAVGERDGNGAGEKQGRMGEKGREGAWRRKRRQEGGRMTPAGGKGEKGGREKGLALLPIREKGEGAGRLGRGRGALCLRPLEASARSGGGRAMTTAMTAGRFGVARRHGRQTRAEADGGGDRAVGHSARARGLQRAASARVAYAGTTERGEGKGALGAALRARARGARARRSGAERGGRESGARREGERAGGEGEREREREREPGRERAGEEMGRAEFGPSNSGEAN</sequence>
<feature type="compositionally biased region" description="Basic and acidic residues" evidence="1">
    <location>
        <begin position="338"/>
        <end position="350"/>
    </location>
</feature>
<feature type="region of interest" description="Disordered" evidence="1">
    <location>
        <begin position="79"/>
        <end position="285"/>
    </location>
</feature>
<name>Q6ZAF9_ORYSJ</name>
<feature type="compositionally biased region" description="Basic and acidic residues" evidence="1">
    <location>
        <begin position="49"/>
        <end position="59"/>
    </location>
</feature>
<feature type="compositionally biased region" description="Basic and acidic residues" evidence="1">
    <location>
        <begin position="270"/>
        <end position="285"/>
    </location>
</feature>
<feature type="compositionally biased region" description="Basic residues" evidence="1">
    <location>
        <begin position="388"/>
        <end position="397"/>
    </location>
</feature>